<dbReference type="EMBL" id="AENN01000001">
    <property type="protein sequence ID" value="EFR32120.1"/>
    <property type="molecule type" value="Genomic_DNA"/>
</dbReference>
<feature type="chain" id="PRO_5039376807" evidence="1">
    <location>
        <begin position="19"/>
        <end position="69"/>
    </location>
</feature>
<protein>
    <submittedName>
        <fullName evidence="2">Uncharacterized protein</fullName>
    </submittedName>
</protein>
<gene>
    <name evidence="2" type="ORF">HMPREF9257_0868</name>
</gene>
<name>E4KLN6_9LACT</name>
<proteinExistence type="predicted"/>
<dbReference type="AlphaFoldDB" id="E4KLN6"/>
<dbReference type="RefSeq" id="WP_006417599.1">
    <property type="nucleotide sequence ID" value="NZ_AENN01000001.1"/>
</dbReference>
<sequence length="69" mass="7625">MKKLGRLLTILFATSCLATAISAQDIPTGTYQTSDENAAFKQIIIQDDTVRTKLPMKPDTNSEVPPRKM</sequence>
<organism evidence="2 3">
    <name type="scientific">Eremococcus coleocola ACS-139-V-Col8</name>
    <dbReference type="NCBI Taxonomy" id="908337"/>
    <lineage>
        <taxon>Bacteria</taxon>
        <taxon>Bacillati</taxon>
        <taxon>Bacillota</taxon>
        <taxon>Bacilli</taxon>
        <taxon>Lactobacillales</taxon>
        <taxon>Aerococcaceae</taxon>
        <taxon>Eremococcus</taxon>
    </lineage>
</organism>
<reference evidence="2 3" key="1">
    <citation type="submission" date="2010-10" db="EMBL/GenBank/DDBJ databases">
        <authorList>
            <person name="Durkin A.S."/>
            <person name="Madupu R."/>
            <person name="Torralba M."/>
            <person name="Gillis M."/>
            <person name="Methe B."/>
            <person name="Sutton G."/>
            <person name="Nelson K.E."/>
        </authorList>
    </citation>
    <scope>NUCLEOTIDE SEQUENCE [LARGE SCALE GENOMIC DNA]</scope>
    <source>
        <strain evidence="2 3">ACS-139-V-Col8</strain>
    </source>
</reference>
<evidence type="ECO:0000256" key="1">
    <source>
        <dbReference type="SAM" id="SignalP"/>
    </source>
</evidence>
<comment type="caution">
    <text evidence="2">The sequence shown here is derived from an EMBL/GenBank/DDBJ whole genome shotgun (WGS) entry which is preliminary data.</text>
</comment>
<accession>E4KLN6</accession>
<evidence type="ECO:0000313" key="3">
    <source>
        <dbReference type="Proteomes" id="UP000005990"/>
    </source>
</evidence>
<evidence type="ECO:0000313" key="2">
    <source>
        <dbReference type="EMBL" id="EFR32120.1"/>
    </source>
</evidence>
<keyword evidence="3" id="KW-1185">Reference proteome</keyword>
<dbReference type="Proteomes" id="UP000005990">
    <property type="component" value="Unassembled WGS sequence"/>
</dbReference>
<feature type="signal peptide" evidence="1">
    <location>
        <begin position="1"/>
        <end position="18"/>
    </location>
</feature>
<keyword evidence="1" id="KW-0732">Signal</keyword>